<evidence type="ECO:0000259" key="1">
    <source>
        <dbReference type="Pfam" id="PF13460"/>
    </source>
</evidence>
<accession>A0A1E5LG52</accession>
<dbReference type="OrthoDB" id="9803892at2"/>
<evidence type="ECO:0000313" key="2">
    <source>
        <dbReference type="EMBL" id="OEH93052.1"/>
    </source>
</evidence>
<dbReference type="Pfam" id="PF13460">
    <property type="entry name" value="NAD_binding_10"/>
    <property type="match status" value="1"/>
</dbReference>
<evidence type="ECO:0000313" key="3">
    <source>
        <dbReference type="Proteomes" id="UP000095209"/>
    </source>
</evidence>
<feature type="domain" description="NAD(P)-binding" evidence="1">
    <location>
        <begin position="7"/>
        <end position="187"/>
    </location>
</feature>
<reference evidence="2 3" key="1">
    <citation type="submission" date="2016-08" db="EMBL/GenBank/DDBJ databases">
        <title>Genome of Bacillus solimangrovi GH2-4.</title>
        <authorList>
            <person name="Lim S."/>
            <person name="Kim B.-C."/>
        </authorList>
    </citation>
    <scope>NUCLEOTIDE SEQUENCE [LARGE SCALE GENOMIC DNA]</scope>
    <source>
        <strain evidence="2 3">GH2-4</strain>
    </source>
</reference>
<name>A0A1E5LG52_9BACI</name>
<dbReference type="Proteomes" id="UP000095209">
    <property type="component" value="Unassembled WGS sequence"/>
</dbReference>
<organism evidence="2 3">
    <name type="scientific">Bacillus solimangrovi</name>
    <dbReference type="NCBI Taxonomy" id="1305675"/>
    <lineage>
        <taxon>Bacteria</taxon>
        <taxon>Bacillati</taxon>
        <taxon>Bacillota</taxon>
        <taxon>Bacilli</taxon>
        <taxon>Bacillales</taxon>
        <taxon>Bacillaceae</taxon>
        <taxon>Bacillus</taxon>
    </lineage>
</organism>
<protein>
    <submittedName>
        <fullName evidence="2">NAD-dependent dehydratase</fullName>
    </submittedName>
</protein>
<dbReference type="SUPFAM" id="SSF51735">
    <property type="entry name" value="NAD(P)-binding Rossmann-fold domains"/>
    <property type="match status" value="1"/>
</dbReference>
<dbReference type="AlphaFoldDB" id="A0A1E5LG52"/>
<keyword evidence="3" id="KW-1185">Reference proteome</keyword>
<dbReference type="InterPro" id="IPR016040">
    <property type="entry name" value="NAD(P)-bd_dom"/>
</dbReference>
<dbReference type="CDD" id="cd05243">
    <property type="entry name" value="SDR_a5"/>
    <property type="match status" value="1"/>
</dbReference>
<dbReference type="STRING" id="1305675.BFG57_13940"/>
<dbReference type="InterPro" id="IPR036291">
    <property type="entry name" value="NAD(P)-bd_dom_sf"/>
</dbReference>
<sequence>MKVLVIGANGKIAKRAIEFLKEEGHEPVAMLRNTDQIPHFEKLGVKTVIADLEKDFSHAYYGVDAVMFAAGSGPHTGLDKTIVIDQEGAISAIDLANRFGVKRFILLSSMSADEPKAGPKALQPYLYAKGRADAYLRTTNLNYTIVRPGPLTNEIRTDNVLIESKIQTSNSKSIPREDVARLLAITVAEENTYRRTFDVLSGETEISDALHTF</sequence>
<dbReference type="EMBL" id="MJEH01000018">
    <property type="protein sequence ID" value="OEH93052.1"/>
    <property type="molecule type" value="Genomic_DNA"/>
</dbReference>
<dbReference type="PANTHER" id="PTHR15020">
    <property type="entry name" value="FLAVIN REDUCTASE-RELATED"/>
    <property type="match status" value="1"/>
</dbReference>
<comment type="caution">
    <text evidence="2">The sequence shown here is derived from an EMBL/GenBank/DDBJ whole genome shotgun (WGS) entry which is preliminary data.</text>
</comment>
<proteinExistence type="predicted"/>
<dbReference type="RefSeq" id="WP_069716953.1">
    <property type="nucleotide sequence ID" value="NZ_MJEH01000018.1"/>
</dbReference>
<dbReference type="Gene3D" id="3.40.50.720">
    <property type="entry name" value="NAD(P)-binding Rossmann-like Domain"/>
    <property type="match status" value="1"/>
</dbReference>
<dbReference type="PANTHER" id="PTHR15020:SF50">
    <property type="entry name" value="UPF0659 PROTEIN YMR090W"/>
    <property type="match status" value="1"/>
</dbReference>
<gene>
    <name evidence="2" type="ORF">BFG57_13940</name>
</gene>